<feature type="region of interest" description="Disordered" evidence="1">
    <location>
        <begin position="89"/>
        <end position="123"/>
    </location>
</feature>
<feature type="region of interest" description="Disordered" evidence="1">
    <location>
        <begin position="269"/>
        <end position="330"/>
    </location>
</feature>
<proteinExistence type="predicted"/>
<evidence type="ECO:0000256" key="1">
    <source>
        <dbReference type="SAM" id="MobiDB-lite"/>
    </source>
</evidence>
<protein>
    <submittedName>
        <fullName evidence="2">Uncharacterized protein</fullName>
    </submittedName>
</protein>
<feature type="region of interest" description="Disordered" evidence="1">
    <location>
        <begin position="1"/>
        <end position="33"/>
    </location>
</feature>
<dbReference type="EMBL" id="BRXY01000490">
    <property type="protein sequence ID" value="GMH97377.1"/>
    <property type="molecule type" value="Genomic_DNA"/>
</dbReference>
<reference evidence="3" key="1">
    <citation type="journal article" date="2023" name="Commun. Biol.">
        <title>Genome analysis of Parmales, the sister group of diatoms, reveals the evolutionary specialization of diatoms from phago-mixotrophs to photoautotrophs.</title>
        <authorList>
            <person name="Ban H."/>
            <person name="Sato S."/>
            <person name="Yoshikawa S."/>
            <person name="Yamada K."/>
            <person name="Nakamura Y."/>
            <person name="Ichinomiya M."/>
            <person name="Sato N."/>
            <person name="Blanc-Mathieu R."/>
            <person name="Endo H."/>
            <person name="Kuwata A."/>
            <person name="Ogata H."/>
        </authorList>
    </citation>
    <scope>NUCLEOTIDE SEQUENCE [LARGE SCALE GENOMIC DNA]</scope>
    <source>
        <strain evidence="3">NIES 3701</strain>
    </source>
</reference>
<feature type="compositionally biased region" description="Basic residues" evidence="1">
    <location>
        <begin position="102"/>
        <end position="116"/>
    </location>
</feature>
<dbReference type="OrthoDB" id="10612153at2759"/>
<feature type="compositionally biased region" description="Basic residues" evidence="1">
    <location>
        <begin position="12"/>
        <end position="32"/>
    </location>
</feature>
<keyword evidence="3" id="KW-1185">Reference proteome</keyword>
<gene>
    <name evidence="2" type="ORF">TrST_g8199</name>
</gene>
<accession>A0A9W7BVI9</accession>
<evidence type="ECO:0000313" key="2">
    <source>
        <dbReference type="EMBL" id="GMH97377.1"/>
    </source>
</evidence>
<evidence type="ECO:0000313" key="3">
    <source>
        <dbReference type="Proteomes" id="UP001165085"/>
    </source>
</evidence>
<comment type="caution">
    <text evidence="2">The sequence shown here is derived from an EMBL/GenBank/DDBJ whole genome shotgun (WGS) entry which is preliminary data.</text>
</comment>
<dbReference type="AlphaFoldDB" id="A0A9W7BVI9"/>
<name>A0A9W7BVI9_9STRA</name>
<dbReference type="Proteomes" id="UP001165085">
    <property type="component" value="Unassembled WGS sequence"/>
</dbReference>
<organism evidence="2 3">
    <name type="scientific">Triparma strigata</name>
    <dbReference type="NCBI Taxonomy" id="1606541"/>
    <lineage>
        <taxon>Eukaryota</taxon>
        <taxon>Sar</taxon>
        <taxon>Stramenopiles</taxon>
        <taxon>Ochrophyta</taxon>
        <taxon>Bolidophyceae</taxon>
        <taxon>Parmales</taxon>
        <taxon>Triparmaceae</taxon>
        <taxon>Triparma</taxon>
    </lineage>
</organism>
<feature type="compositionally biased region" description="Acidic residues" evidence="1">
    <location>
        <begin position="289"/>
        <end position="315"/>
    </location>
</feature>
<sequence>MSTVLEPPNKSPNKKRKLANKNKNKKKQKQPQHKPIFTDLCVPYLPSLTSSSLNPSHVKSSYLRALHLYSTFAPCVAYFESEITHDTSNCALPPPPSNPSKTKIKAKTKTKKKKPAHPSSVSPSLKILSRHSIHITSSTTTLQPTPHDLLALLPTTTSLLTHILTESVIPLKYVDVVRLKPTFHLLKNHLVEAARHNVNFEIKVSKFDLTWLKVYLRFEVLRSSLQFGFRPSCFFVGLGMGWDEGRCFLEGLGLEGEGVERGLRGWRGRGGGEWREEEEGESGDGKNEDYDDEDYVNDVNDVEDNEDDEEDDDKEEDNKVEEVEDGFLSF</sequence>